<proteinExistence type="predicted"/>
<accession>A0A059VYH3</accession>
<dbReference type="AlphaFoldDB" id="A0A059VYH3"/>
<comment type="caution">
    <text evidence="1">The sequence shown here is derived from an EMBL/GenBank/DDBJ whole genome shotgun (WGS) entry which is preliminary data.</text>
</comment>
<reference evidence="1 2" key="1">
    <citation type="journal article" date="2019" name="Microbiol. Resour. Announc.">
        <title>Draft Genome Sequence of the Most Traditional epsilon-Poly-l-Lysine Producer, Streptomyces albulus NBRC14147.</title>
        <authorList>
            <person name="Yamanaka K."/>
            <person name="Hamano Y."/>
        </authorList>
    </citation>
    <scope>NUCLEOTIDE SEQUENCE [LARGE SCALE GENOMIC DNA]</scope>
    <source>
        <strain evidence="1 2">NBRC 14147</strain>
    </source>
</reference>
<gene>
    <name evidence="1" type="ORF">SALB_04742</name>
</gene>
<evidence type="ECO:0000313" key="1">
    <source>
        <dbReference type="EMBL" id="GCB91995.1"/>
    </source>
</evidence>
<dbReference type="EMBL" id="BHXC01000006">
    <property type="protein sequence ID" value="GCB91995.1"/>
    <property type="molecule type" value="Genomic_DNA"/>
</dbReference>
<protein>
    <submittedName>
        <fullName evidence="1">Uncharacterized protein</fullName>
    </submittedName>
</protein>
<sequence>MAVRDVTPLARKVRALVRAGEDRAARELLPDERPYPAPEAALARLR</sequence>
<name>A0A059VYH3_STRNR</name>
<organism evidence="1 2">
    <name type="scientific">Streptomyces noursei</name>
    <name type="common">Streptomyces albulus</name>
    <dbReference type="NCBI Taxonomy" id="1971"/>
    <lineage>
        <taxon>Bacteria</taxon>
        <taxon>Bacillati</taxon>
        <taxon>Actinomycetota</taxon>
        <taxon>Actinomycetes</taxon>
        <taxon>Kitasatosporales</taxon>
        <taxon>Streptomycetaceae</taxon>
        <taxon>Streptomyces</taxon>
    </lineage>
</organism>
<evidence type="ECO:0000313" key="2">
    <source>
        <dbReference type="Proteomes" id="UP000288351"/>
    </source>
</evidence>
<dbReference type="Proteomes" id="UP000288351">
    <property type="component" value="Unassembled WGS sequence"/>
</dbReference>